<proteinExistence type="predicted"/>
<feature type="compositionally biased region" description="Polar residues" evidence="1">
    <location>
        <begin position="85"/>
        <end position="94"/>
    </location>
</feature>
<dbReference type="Proteomes" id="UP001218188">
    <property type="component" value="Unassembled WGS sequence"/>
</dbReference>
<evidence type="ECO:0000256" key="1">
    <source>
        <dbReference type="SAM" id="MobiDB-lite"/>
    </source>
</evidence>
<organism evidence="3 4">
    <name type="scientific">Mycena alexandri</name>
    <dbReference type="NCBI Taxonomy" id="1745969"/>
    <lineage>
        <taxon>Eukaryota</taxon>
        <taxon>Fungi</taxon>
        <taxon>Dikarya</taxon>
        <taxon>Basidiomycota</taxon>
        <taxon>Agaricomycotina</taxon>
        <taxon>Agaricomycetes</taxon>
        <taxon>Agaricomycetidae</taxon>
        <taxon>Agaricales</taxon>
        <taxon>Marasmiineae</taxon>
        <taxon>Mycenaceae</taxon>
        <taxon>Mycena</taxon>
    </lineage>
</organism>
<evidence type="ECO:0000256" key="2">
    <source>
        <dbReference type="SAM" id="SignalP"/>
    </source>
</evidence>
<dbReference type="AlphaFoldDB" id="A0AAD6X3Q3"/>
<dbReference type="EMBL" id="JARJCM010000063">
    <property type="protein sequence ID" value="KAJ7033741.1"/>
    <property type="molecule type" value="Genomic_DNA"/>
</dbReference>
<comment type="caution">
    <text evidence="3">The sequence shown here is derived from an EMBL/GenBank/DDBJ whole genome shotgun (WGS) entry which is preliminary data.</text>
</comment>
<evidence type="ECO:0000313" key="3">
    <source>
        <dbReference type="EMBL" id="KAJ7033741.1"/>
    </source>
</evidence>
<feature type="signal peptide" evidence="2">
    <location>
        <begin position="1"/>
        <end position="24"/>
    </location>
</feature>
<feature type="chain" id="PRO_5042174538" evidence="2">
    <location>
        <begin position="25"/>
        <end position="94"/>
    </location>
</feature>
<gene>
    <name evidence="3" type="ORF">C8F04DRAFT_1260726</name>
</gene>
<protein>
    <submittedName>
        <fullName evidence="3">Uncharacterized protein</fullName>
    </submittedName>
</protein>
<feature type="region of interest" description="Disordered" evidence="1">
    <location>
        <begin position="51"/>
        <end position="94"/>
    </location>
</feature>
<keyword evidence="4" id="KW-1185">Reference proteome</keyword>
<accession>A0AAD6X3Q3</accession>
<keyword evidence="2" id="KW-0732">Signal</keyword>
<name>A0AAD6X3Q3_9AGAR</name>
<evidence type="ECO:0000313" key="4">
    <source>
        <dbReference type="Proteomes" id="UP001218188"/>
    </source>
</evidence>
<sequence>MQPPFFLGLVLIAFVVANVKNVQAAAPDEEPGVFHFNYMNHIISRSALANPKDGGIQSTSSRNCPLDASRDRRVLSEPAVDSADDSPSLNKPHE</sequence>
<reference evidence="3" key="1">
    <citation type="submission" date="2023-03" db="EMBL/GenBank/DDBJ databases">
        <title>Massive genome expansion in bonnet fungi (Mycena s.s.) driven by repeated elements and novel gene families across ecological guilds.</title>
        <authorList>
            <consortium name="Lawrence Berkeley National Laboratory"/>
            <person name="Harder C.B."/>
            <person name="Miyauchi S."/>
            <person name="Viragh M."/>
            <person name="Kuo A."/>
            <person name="Thoen E."/>
            <person name="Andreopoulos B."/>
            <person name="Lu D."/>
            <person name="Skrede I."/>
            <person name="Drula E."/>
            <person name="Henrissat B."/>
            <person name="Morin E."/>
            <person name="Kohler A."/>
            <person name="Barry K."/>
            <person name="LaButti K."/>
            <person name="Morin E."/>
            <person name="Salamov A."/>
            <person name="Lipzen A."/>
            <person name="Mereny Z."/>
            <person name="Hegedus B."/>
            <person name="Baldrian P."/>
            <person name="Stursova M."/>
            <person name="Weitz H."/>
            <person name="Taylor A."/>
            <person name="Grigoriev I.V."/>
            <person name="Nagy L.G."/>
            <person name="Martin F."/>
            <person name="Kauserud H."/>
        </authorList>
    </citation>
    <scope>NUCLEOTIDE SEQUENCE</scope>
    <source>
        <strain evidence="3">CBHHK200</strain>
    </source>
</reference>